<dbReference type="SUPFAM" id="SSF55781">
    <property type="entry name" value="GAF domain-like"/>
    <property type="match status" value="1"/>
</dbReference>
<keyword evidence="12 14" id="KW-0902">Two-component regulatory system</keyword>
<dbReference type="GO" id="GO:0005524">
    <property type="term" value="F:ATP binding"/>
    <property type="evidence" value="ECO:0007669"/>
    <property type="project" value="UniProtKB-UniRule"/>
</dbReference>
<evidence type="ECO:0000256" key="15">
    <source>
        <dbReference type="SAM" id="Phobius"/>
    </source>
</evidence>
<evidence type="ECO:0000256" key="11">
    <source>
        <dbReference type="ARBA" id="ARBA00022989"/>
    </source>
</evidence>
<keyword evidence="3 14" id="KW-1003">Cell membrane</keyword>
<keyword evidence="11 15" id="KW-1133">Transmembrane helix</keyword>
<dbReference type="Pfam" id="PF01590">
    <property type="entry name" value="GAF"/>
    <property type="match status" value="1"/>
</dbReference>
<dbReference type="OrthoDB" id="9811306at2"/>
<dbReference type="Pfam" id="PF02518">
    <property type="entry name" value="HATPase_c"/>
    <property type="match status" value="1"/>
</dbReference>
<dbReference type="SUPFAM" id="SSF55874">
    <property type="entry name" value="ATPase domain of HSP90 chaperone/DNA topoisomerase II/histidine kinase"/>
    <property type="match status" value="1"/>
</dbReference>
<dbReference type="SMART" id="SM00387">
    <property type="entry name" value="HATPase_c"/>
    <property type="match status" value="1"/>
</dbReference>
<dbReference type="Gene3D" id="3.30.565.10">
    <property type="entry name" value="Histidine kinase-like ATPase, C-terminal domain"/>
    <property type="match status" value="1"/>
</dbReference>
<evidence type="ECO:0000256" key="4">
    <source>
        <dbReference type="ARBA" id="ARBA00022519"/>
    </source>
</evidence>
<dbReference type="EC" id="2.7.13.3" evidence="14"/>
<dbReference type="InterPro" id="IPR003594">
    <property type="entry name" value="HATPase_dom"/>
</dbReference>
<dbReference type="Pfam" id="PF13675">
    <property type="entry name" value="PilJ"/>
    <property type="match status" value="1"/>
</dbReference>
<dbReference type="AlphaFoldDB" id="A0A317R977"/>
<reference evidence="17 18" key="1">
    <citation type="submission" date="2018-05" db="EMBL/GenBank/DDBJ databases">
        <title>Genomic Encyclopedia of Type Strains, Phase IV (KMG-IV): sequencing the most valuable type-strain genomes for metagenomic binning, comparative biology and taxonomic classification.</title>
        <authorList>
            <person name="Goeker M."/>
        </authorList>
    </citation>
    <scope>NUCLEOTIDE SEQUENCE [LARGE SCALE GENOMIC DNA]</scope>
    <source>
        <strain evidence="17 18">DSM 26006</strain>
    </source>
</reference>
<dbReference type="PROSITE" id="PS50885">
    <property type="entry name" value="HAMP"/>
    <property type="match status" value="1"/>
</dbReference>
<dbReference type="Gene3D" id="3.30.450.40">
    <property type="match status" value="1"/>
</dbReference>
<evidence type="ECO:0000256" key="6">
    <source>
        <dbReference type="ARBA" id="ARBA00022679"/>
    </source>
</evidence>
<keyword evidence="6 14" id="KW-0808">Transferase</keyword>
<comment type="subcellular location">
    <subcellularLocation>
        <location evidence="2">Cell inner membrane</location>
        <topology evidence="2">Multi-pass membrane protein</topology>
    </subcellularLocation>
</comment>
<evidence type="ECO:0000259" key="16">
    <source>
        <dbReference type="PROSITE" id="PS50885"/>
    </source>
</evidence>
<dbReference type="PIRSF" id="PIRSF003167">
    <property type="entry name" value="STHK_NarX/NarQ"/>
    <property type="match status" value="1"/>
</dbReference>
<keyword evidence="7 15" id="KW-0812">Transmembrane</keyword>
<evidence type="ECO:0000313" key="18">
    <source>
        <dbReference type="Proteomes" id="UP000246483"/>
    </source>
</evidence>
<evidence type="ECO:0000256" key="1">
    <source>
        <dbReference type="ARBA" id="ARBA00000085"/>
    </source>
</evidence>
<dbReference type="InterPro" id="IPR029016">
    <property type="entry name" value="GAF-like_dom_sf"/>
</dbReference>
<dbReference type="Gene3D" id="1.20.5.1930">
    <property type="match status" value="1"/>
</dbReference>
<comment type="catalytic activity">
    <reaction evidence="1 14">
        <text>ATP + protein L-histidine = ADP + protein N-phospho-L-histidine.</text>
        <dbReference type="EC" id="2.7.13.3"/>
    </reaction>
</comment>
<organism evidence="17 18">
    <name type="scientific">Melaminivora alkalimesophila</name>
    <dbReference type="NCBI Taxonomy" id="1165852"/>
    <lineage>
        <taxon>Bacteria</taxon>
        <taxon>Pseudomonadati</taxon>
        <taxon>Pseudomonadota</taxon>
        <taxon>Betaproteobacteria</taxon>
        <taxon>Burkholderiales</taxon>
        <taxon>Comamonadaceae</taxon>
        <taxon>Melaminivora</taxon>
    </lineage>
</organism>
<dbReference type="InterPro" id="IPR003660">
    <property type="entry name" value="HAMP_dom"/>
</dbReference>
<dbReference type="InterPro" id="IPR036890">
    <property type="entry name" value="HATPase_C_sf"/>
</dbReference>
<dbReference type="CDD" id="cd16917">
    <property type="entry name" value="HATPase_UhpB-NarQ-NarX-like"/>
    <property type="match status" value="1"/>
</dbReference>
<evidence type="ECO:0000313" key="17">
    <source>
        <dbReference type="EMBL" id="PWW44381.1"/>
    </source>
</evidence>
<dbReference type="Gene3D" id="1.10.8.500">
    <property type="entry name" value="HAMP domain in histidine kinase"/>
    <property type="match status" value="1"/>
</dbReference>
<dbReference type="InterPro" id="IPR003018">
    <property type="entry name" value="GAF"/>
</dbReference>
<dbReference type="InterPro" id="IPR050482">
    <property type="entry name" value="Sensor_HK_TwoCompSys"/>
</dbReference>
<gene>
    <name evidence="17" type="ORF">DFR36_10858</name>
</gene>
<evidence type="ECO:0000256" key="10">
    <source>
        <dbReference type="ARBA" id="ARBA00022840"/>
    </source>
</evidence>
<dbReference type="EMBL" id="QGUB01000008">
    <property type="protein sequence ID" value="PWW44381.1"/>
    <property type="molecule type" value="Genomic_DNA"/>
</dbReference>
<evidence type="ECO:0000256" key="5">
    <source>
        <dbReference type="ARBA" id="ARBA00022553"/>
    </source>
</evidence>
<name>A0A317R977_9BURK</name>
<proteinExistence type="predicted"/>
<keyword evidence="5" id="KW-0597">Phosphoprotein</keyword>
<dbReference type="InterPro" id="IPR042295">
    <property type="entry name" value="NarX-like_N_sf"/>
</dbReference>
<feature type="transmembrane region" description="Helical" evidence="15">
    <location>
        <begin position="12"/>
        <end position="34"/>
    </location>
</feature>
<dbReference type="PANTHER" id="PTHR24421">
    <property type="entry name" value="NITRATE/NITRITE SENSOR PROTEIN NARX-RELATED"/>
    <property type="match status" value="1"/>
</dbReference>
<dbReference type="InterPro" id="IPR016380">
    <property type="entry name" value="Sig_transdc_His_kin_NarX/NarQ"/>
</dbReference>
<accession>A0A317R977</accession>
<keyword evidence="8 14" id="KW-0547">Nucleotide-binding</keyword>
<keyword evidence="9 14" id="KW-0418">Kinase</keyword>
<keyword evidence="10 14" id="KW-0067">ATP-binding</keyword>
<evidence type="ECO:0000256" key="8">
    <source>
        <dbReference type="ARBA" id="ARBA00022741"/>
    </source>
</evidence>
<evidence type="ECO:0000256" key="12">
    <source>
        <dbReference type="ARBA" id="ARBA00023012"/>
    </source>
</evidence>
<keyword evidence="18" id="KW-1185">Reference proteome</keyword>
<sequence length="632" mass="69396">MRHRPTLSTKLLAMGTAFLVVALASIGFTLWVTWKLEGGAAAVNEAGRLRMNMLRMVLAQQEESPEKFAQLVQGFDTSLELLRTGDPARPLFVPWSDATRAHYHEIVREWRALRADWSAQPPGRREALQRGDAFVTELDAFVQAIEVQIARWTAGLHLFQLMMVALAIAAAVAFMALSYLLVLNPVMRLQQALARVQRGELGTRLEVEADDEFGQLAAGFNRMAHALQASHRDLERKVREKTASVELQNQRLAALYQVSALAAEAGSLEALTQGFVQQVRSVAGADAAAVRWSDVANERYVLLASEGLPPSMVEEEHCVVAGSCECGQPPETARMRVIPIVAHSAMQLPHCREAGFQTVVSVPVRLHQRLLAEVTLFFRRPFAMADDTHELLESMARHLASSMEGLRATALEREAAVAAERGLIARELHDSIAQSLAFLKIQVQLLKGAVARGDAAARDASIEELDTGVRESYADVRELLVHFRTRTQDEDIEGALRATLSKFEHQTGVPAALAMSGQGRPLPPDVQIQVLHIVQEALSNVRKHAGARRVLVRVERHPRWRFEVHDDGRGFDPATVPPDSLHVGLGIMRERAERIGAQLRIDSQADGRGACVVLELPPSAADGEPVDAPTAT</sequence>
<feature type="transmembrane region" description="Helical" evidence="15">
    <location>
        <begin position="161"/>
        <end position="182"/>
    </location>
</feature>
<dbReference type="GO" id="GO:0046983">
    <property type="term" value="F:protein dimerization activity"/>
    <property type="evidence" value="ECO:0007669"/>
    <property type="project" value="UniProtKB-UniRule"/>
</dbReference>
<dbReference type="PANTHER" id="PTHR24421:SF10">
    <property type="entry name" value="NITRATE_NITRITE SENSOR PROTEIN NARQ"/>
    <property type="match status" value="1"/>
</dbReference>
<dbReference type="Pfam" id="PF00672">
    <property type="entry name" value="HAMP"/>
    <property type="match status" value="1"/>
</dbReference>
<keyword evidence="13 14" id="KW-0472">Membrane</keyword>
<dbReference type="CDD" id="cd06225">
    <property type="entry name" value="HAMP"/>
    <property type="match status" value="1"/>
</dbReference>
<evidence type="ECO:0000256" key="13">
    <source>
        <dbReference type="ARBA" id="ARBA00023136"/>
    </source>
</evidence>
<dbReference type="InterPro" id="IPR029095">
    <property type="entry name" value="NarX-like_N"/>
</dbReference>
<dbReference type="Gene3D" id="1.20.120.960">
    <property type="entry name" value="Histidine kinase NarX, sensor domain"/>
    <property type="match status" value="1"/>
</dbReference>
<keyword evidence="4 14" id="KW-0997">Cell inner membrane</keyword>
<dbReference type="InterPro" id="IPR011712">
    <property type="entry name" value="Sig_transdc_His_kin_sub3_dim/P"/>
</dbReference>
<feature type="domain" description="HAMP" evidence="16">
    <location>
        <begin position="180"/>
        <end position="232"/>
    </location>
</feature>
<dbReference type="Proteomes" id="UP000246483">
    <property type="component" value="Unassembled WGS sequence"/>
</dbReference>
<dbReference type="RefSeq" id="WP_019374785.1">
    <property type="nucleotide sequence ID" value="NZ_ALEE01000635.1"/>
</dbReference>
<dbReference type="SUPFAM" id="SSF158472">
    <property type="entry name" value="HAMP domain-like"/>
    <property type="match status" value="1"/>
</dbReference>
<evidence type="ECO:0000256" key="9">
    <source>
        <dbReference type="ARBA" id="ARBA00022777"/>
    </source>
</evidence>
<protein>
    <recommendedName>
        <fullName evidence="14">Sensor protein</fullName>
        <ecNumber evidence="14">2.7.13.3</ecNumber>
    </recommendedName>
</protein>
<comment type="caution">
    <text evidence="17">The sequence shown here is derived from an EMBL/GenBank/DDBJ whole genome shotgun (WGS) entry which is preliminary data.</text>
</comment>
<evidence type="ECO:0000256" key="7">
    <source>
        <dbReference type="ARBA" id="ARBA00022692"/>
    </source>
</evidence>
<dbReference type="GO" id="GO:0005886">
    <property type="term" value="C:plasma membrane"/>
    <property type="evidence" value="ECO:0007669"/>
    <property type="project" value="UniProtKB-SubCell"/>
</dbReference>
<evidence type="ECO:0000256" key="3">
    <source>
        <dbReference type="ARBA" id="ARBA00022475"/>
    </source>
</evidence>
<dbReference type="SMART" id="SM00304">
    <property type="entry name" value="HAMP"/>
    <property type="match status" value="1"/>
</dbReference>
<evidence type="ECO:0000256" key="2">
    <source>
        <dbReference type="ARBA" id="ARBA00004429"/>
    </source>
</evidence>
<dbReference type="GO" id="GO:0000155">
    <property type="term" value="F:phosphorelay sensor kinase activity"/>
    <property type="evidence" value="ECO:0007669"/>
    <property type="project" value="UniProtKB-UniRule"/>
</dbReference>
<evidence type="ECO:0000256" key="14">
    <source>
        <dbReference type="PIRNR" id="PIRNR003167"/>
    </source>
</evidence>
<dbReference type="Pfam" id="PF07730">
    <property type="entry name" value="HisKA_3"/>
    <property type="match status" value="1"/>
</dbReference>